<accession>A0AAE0MTH7</accession>
<evidence type="ECO:0000313" key="5">
    <source>
        <dbReference type="Proteomes" id="UP001278500"/>
    </source>
</evidence>
<dbReference type="InterPro" id="IPR036908">
    <property type="entry name" value="RlpA-like_sf"/>
</dbReference>
<feature type="chain" id="PRO_5042122087" evidence="2">
    <location>
        <begin position="24"/>
        <end position="156"/>
    </location>
</feature>
<dbReference type="Pfam" id="PF03330">
    <property type="entry name" value="DPBB_1"/>
    <property type="match status" value="1"/>
</dbReference>
<dbReference type="EMBL" id="JAUEPP010000003">
    <property type="protein sequence ID" value="KAK3348234.1"/>
    <property type="molecule type" value="Genomic_DNA"/>
</dbReference>
<dbReference type="SUPFAM" id="SSF50685">
    <property type="entry name" value="Barwin-like endoglucanases"/>
    <property type="match status" value="1"/>
</dbReference>
<dbReference type="Gene3D" id="2.40.40.10">
    <property type="entry name" value="RlpA-like domain"/>
    <property type="match status" value="1"/>
</dbReference>
<dbReference type="InterPro" id="IPR051477">
    <property type="entry name" value="Expansin_CellWall"/>
</dbReference>
<evidence type="ECO:0000256" key="2">
    <source>
        <dbReference type="SAM" id="SignalP"/>
    </source>
</evidence>
<dbReference type="Proteomes" id="UP001278500">
    <property type="component" value="Unassembled WGS sequence"/>
</dbReference>
<keyword evidence="1 2" id="KW-0732">Signal</keyword>
<dbReference type="AlphaFoldDB" id="A0AAE0MTH7"/>
<feature type="domain" description="RlpA-like protein double-psi beta-barrel" evidence="3">
    <location>
        <begin position="101"/>
        <end position="150"/>
    </location>
</feature>
<reference evidence="4" key="2">
    <citation type="submission" date="2023-06" db="EMBL/GenBank/DDBJ databases">
        <authorList>
            <consortium name="Lawrence Berkeley National Laboratory"/>
            <person name="Haridas S."/>
            <person name="Hensen N."/>
            <person name="Bonometti L."/>
            <person name="Westerberg I."/>
            <person name="Brannstrom I.O."/>
            <person name="Guillou S."/>
            <person name="Cros-Aarteil S."/>
            <person name="Calhoun S."/>
            <person name="Kuo A."/>
            <person name="Mondo S."/>
            <person name="Pangilinan J."/>
            <person name="Riley R."/>
            <person name="Labutti K."/>
            <person name="Andreopoulos B."/>
            <person name="Lipzen A."/>
            <person name="Chen C."/>
            <person name="Yanf M."/>
            <person name="Daum C."/>
            <person name="Ng V."/>
            <person name="Clum A."/>
            <person name="Steindorff A."/>
            <person name="Ohm R."/>
            <person name="Martin F."/>
            <person name="Silar P."/>
            <person name="Natvig D."/>
            <person name="Lalanne C."/>
            <person name="Gautier V."/>
            <person name="Ament-Velasquez S.L."/>
            <person name="Kruys A."/>
            <person name="Hutchinson M.I."/>
            <person name="Powell A.J."/>
            <person name="Barry K."/>
            <person name="Miller A.N."/>
            <person name="Grigoriev I.V."/>
            <person name="Debuchy R."/>
            <person name="Gladieux P."/>
            <person name="Thoren M.H."/>
            <person name="Johannesson H."/>
        </authorList>
    </citation>
    <scope>NUCLEOTIDE SEQUENCE</scope>
    <source>
        <strain evidence="4">CBS 560.94</strain>
    </source>
</reference>
<dbReference type="PANTHER" id="PTHR31836:SF28">
    <property type="entry name" value="SRCR DOMAIN-CONTAINING PROTEIN-RELATED"/>
    <property type="match status" value="1"/>
</dbReference>
<organism evidence="4 5">
    <name type="scientific">Neurospora tetraspora</name>
    <dbReference type="NCBI Taxonomy" id="94610"/>
    <lineage>
        <taxon>Eukaryota</taxon>
        <taxon>Fungi</taxon>
        <taxon>Dikarya</taxon>
        <taxon>Ascomycota</taxon>
        <taxon>Pezizomycotina</taxon>
        <taxon>Sordariomycetes</taxon>
        <taxon>Sordariomycetidae</taxon>
        <taxon>Sordariales</taxon>
        <taxon>Sordariaceae</taxon>
        <taxon>Neurospora</taxon>
    </lineage>
</organism>
<dbReference type="GeneID" id="87868150"/>
<evidence type="ECO:0000256" key="1">
    <source>
        <dbReference type="ARBA" id="ARBA00022729"/>
    </source>
</evidence>
<dbReference type="InterPro" id="IPR009009">
    <property type="entry name" value="RlpA-like_DPBB"/>
</dbReference>
<evidence type="ECO:0000313" key="4">
    <source>
        <dbReference type="EMBL" id="KAK3348234.1"/>
    </source>
</evidence>
<name>A0AAE0MTH7_9PEZI</name>
<sequence>MLFQTILTRTLSLFLLPIGFTTAAPAAAPGAVIIGEPEASSSSPSSPEDLTTRSFSSRITWYNTGLGACGISSNDGQLVVVLNAAQFDPSTPNGNPNRNSLCGRRIRVNANGRSVTVTLVDRCAGCPYGGLDLSPAAFSALASTSAGVLQGSWDWV</sequence>
<proteinExistence type="predicted"/>
<keyword evidence="5" id="KW-1185">Reference proteome</keyword>
<gene>
    <name evidence="4" type="ORF">B0H65DRAFT_588069</name>
</gene>
<dbReference type="RefSeq" id="XP_062683316.1">
    <property type="nucleotide sequence ID" value="XM_062830996.1"/>
</dbReference>
<protein>
    <submittedName>
        <fullName evidence="4">RlpA-like double-psi beta-barrel-protein domain-containing protein-containing protein</fullName>
    </submittedName>
</protein>
<reference evidence="4" key="1">
    <citation type="journal article" date="2023" name="Mol. Phylogenet. Evol.">
        <title>Genome-scale phylogeny and comparative genomics of the fungal order Sordariales.</title>
        <authorList>
            <person name="Hensen N."/>
            <person name="Bonometti L."/>
            <person name="Westerberg I."/>
            <person name="Brannstrom I.O."/>
            <person name="Guillou S."/>
            <person name="Cros-Aarteil S."/>
            <person name="Calhoun S."/>
            <person name="Haridas S."/>
            <person name="Kuo A."/>
            <person name="Mondo S."/>
            <person name="Pangilinan J."/>
            <person name="Riley R."/>
            <person name="LaButti K."/>
            <person name="Andreopoulos B."/>
            <person name="Lipzen A."/>
            <person name="Chen C."/>
            <person name="Yan M."/>
            <person name="Daum C."/>
            <person name="Ng V."/>
            <person name="Clum A."/>
            <person name="Steindorff A."/>
            <person name="Ohm R.A."/>
            <person name="Martin F."/>
            <person name="Silar P."/>
            <person name="Natvig D.O."/>
            <person name="Lalanne C."/>
            <person name="Gautier V."/>
            <person name="Ament-Velasquez S.L."/>
            <person name="Kruys A."/>
            <person name="Hutchinson M.I."/>
            <person name="Powell A.J."/>
            <person name="Barry K."/>
            <person name="Miller A.N."/>
            <person name="Grigoriev I.V."/>
            <person name="Debuchy R."/>
            <person name="Gladieux P."/>
            <person name="Hiltunen Thoren M."/>
            <person name="Johannesson H."/>
        </authorList>
    </citation>
    <scope>NUCLEOTIDE SEQUENCE</scope>
    <source>
        <strain evidence="4">CBS 560.94</strain>
    </source>
</reference>
<comment type="caution">
    <text evidence="4">The sequence shown here is derived from an EMBL/GenBank/DDBJ whole genome shotgun (WGS) entry which is preliminary data.</text>
</comment>
<evidence type="ECO:0000259" key="3">
    <source>
        <dbReference type="Pfam" id="PF03330"/>
    </source>
</evidence>
<dbReference type="CDD" id="cd22191">
    <property type="entry name" value="DPBB_RlpA_EXP_N-like"/>
    <property type="match status" value="1"/>
</dbReference>
<feature type="signal peptide" evidence="2">
    <location>
        <begin position="1"/>
        <end position="23"/>
    </location>
</feature>
<dbReference type="PANTHER" id="PTHR31836">
    <property type="match status" value="1"/>
</dbReference>